<dbReference type="EMBL" id="JACCBG010000001">
    <property type="protein sequence ID" value="NYD40251.1"/>
    <property type="molecule type" value="Genomic_DNA"/>
</dbReference>
<sequence length="435" mass="45964">MSDFSAPRLDAPRLSDLLGRRAPNLTLHRLRRRSPRTAPAGDPAERAYAALRPHLGAVRPGDSVAIGVGSRGINDIGGVVTGMVRALREIGAEPFVVPAMGSHGGADADGQRQTLASLGVTEEAVGAPVRATMETVSLGRVEDIDVAIDAYAAVADHIVLTNRLKSHTSFSGQVESGLAKMLAIGFGKQHGAEELHRLGPTQIERRIRAAARHICAVRPVLGGVALVETETKELAVVEFVDADGIGGAREAELLVQAKQHEPRLPFDQLDVLIVDAMGKNFSGTGMDTNVIGRRMVRGMPEIPTPRVTNIVCLEVTAQSHGNAVGLGLADFIPARALAGVDPVATYANTLTAGSQGVQRAQIPITLADDADAVAAAILTCDVADPSRLRVARIRNTLHLDDLLVTEPLLEEARQAYDDRAERTALFGAEGELGAW</sequence>
<dbReference type="Gene3D" id="3.40.50.11440">
    <property type="match status" value="1"/>
</dbReference>
<comment type="caution">
    <text evidence="1">The sequence shown here is derived from an EMBL/GenBank/DDBJ whole genome shotgun (WGS) entry which is preliminary data.</text>
</comment>
<dbReference type="Proteomes" id="UP000535511">
    <property type="component" value="Unassembled WGS sequence"/>
</dbReference>
<gene>
    <name evidence="1" type="ORF">BJZ21_000334</name>
</gene>
<proteinExistence type="predicted"/>
<reference evidence="1 2" key="1">
    <citation type="submission" date="2020-07" db="EMBL/GenBank/DDBJ databases">
        <title>Sequencing the genomes of 1000 actinobacteria strains.</title>
        <authorList>
            <person name="Klenk H.-P."/>
        </authorList>
    </citation>
    <scope>NUCLEOTIDE SEQUENCE [LARGE SCALE GENOMIC DNA]</scope>
    <source>
        <strain evidence="1 2">DSM 21350</strain>
    </source>
</reference>
<keyword evidence="2" id="KW-1185">Reference proteome</keyword>
<dbReference type="RefSeq" id="WP_179662165.1">
    <property type="nucleotide sequence ID" value="NZ_JACCBG010000001.1"/>
</dbReference>
<accession>A0A7Y9J9M0</accession>
<name>A0A7Y9J9M0_9ACTN</name>
<dbReference type="AlphaFoldDB" id="A0A7Y9J9M0"/>
<organism evidence="1 2">
    <name type="scientific">Nocardioides panaciterrulae</name>
    <dbReference type="NCBI Taxonomy" id="661492"/>
    <lineage>
        <taxon>Bacteria</taxon>
        <taxon>Bacillati</taxon>
        <taxon>Actinomycetota</taxon>
        <taxon>Actinomycetes</taxon>
        <taxon>Propionibacteriales</taxon>
        <taxon>Nocardioidaceae</taxon>
        <taxon>Nocardioides</taxon>
    </lineage>
</organism>
<evidence type="ECO:0008006" key="3">
    <source>
        <dbReference type="Google" id="ProtNLM"/>
    </source>
</evidence>
<evidence type="ECO:0000313" key="1">
    <source>
        <dbReference type="EMBL" id="NYD40251.1"/>
    </source>
</evidence>
<evidence type="ECO:0000313" key="2">
    <source>
        <dbReference type="Proteomes" id="UP000535511"/>
    </source>
</evidence>
<protein>
    <recommendedName>
        <fullName evidence="3">DUF2088 domain-containing protein</fullName>
    </recommendedName>
</protein>